<reference evidence="2 3" key="1">
    <citation type="journal article" date="2018" name="Nat. Biotechnol.">
        <title>A standardized bacterial taxonomy based on genome phylogeny substantially revises the tree of life.</title>
        <authorList>
            <person name="Parks D.H."/>
            <person name="Chuvochina M."/>
            <person name="Waite D.W."/>
            <person name="Rinke C."/>
            <person name="Skarshewski A."/>
            <person name="Chaumeil P.A."/>
            <person name="Hugenholtz P."/>
        </authorList>
    </citation>
    <scope>NUCLEOTIDE SEQUENCE [LARGE SCALE GENOMIC DNA]</scope>
    <source>
        <strain evidence="2">UBA10707</strain>
    </source>
</reference>
<dbReference type="EMBL" id="DOEK01000013">
    <property type="protein sequence ID" value="HBP29047.1"/>
    <property type="molecule type" value="Genomic_DNA"/>
</dbReference>
<name>A0A356LDJ7_9BURK</name>
<feature type="region of interest" description="Disordered" evidence="1">
    <location>
        <begin position="18"/>
        <end position="39"/>
    </location>
</feature>
<evidence type="ECO:0000313" key="3">
    <source>
        <dbReference type="Proteomes" id="UP000264036"/>
    </source>
</evidence>
<comment type="caution">
    <text evidence="2">The sequence shown here is derived from an EMBL/GenBank/DDBJ whole genome shotgun (WGS) entry which is preliminary data.</text>
</comment>
<gene>
    <name evidence="2" type="ORF">DD666_06500</name>
</gene>
<evidence type="ECO:0000256" key="1">
    <source>
        <dbReference type="SAM" id="MobiDB-lite"/>
    </source>
</evidence>
<sequence>MWFLLFYLFLKKSKIELPRNSPETPQKLPRNSPETPQKLPRIFRKTTHTVSMQKTAKGWQIQYFDRGKRLSATFPTQREYKE</sequence>
<accession>A0A356LDJ7</accession>
<proteinExistence type="predicted"/>
<evidence type="ECO:0000313" key="2">
    <source>
        <dbReference type="EMBL" id="HBP29047.1"/>
    </source>
</evidence>
<organism evidence="2 3">
    <name type="scientific">Advenella kashmirensis</name>
    <dbReference type="NCBI Taxonomy" id="310575"/>
    <lineage>
        <taxon>Bacteria</taxon>
        <taxon>Pseudomonadati</taxon>
        <taxon>Pseudomonadota</taxon>
        <taxon>Betaproteobacteria</taxon>
        <taxon>Burkholderiales</taxon>
        <taxon>Alcaligenaceae</taxon>
    </lineage>
</organism>
<dbReference type="Proteomes" id="UP000264036">
    <property type="component" value="Unassembled WGS sequence"/>
</dbReference>
<protein>
    <submittedName>
        <fullName evidence="2">Uncharacterized protein</fullName>
    </submittedName>
</protein>
<dbReference type="AlphaFoldDB" id="A0A356LDJ7"/>